<dbReference type="VEuPathDB" id="FungiDB:CC1G_11329"/>
<dbReference type="Proteomes" id="UP000001861">
    <property type="component" value="Unassembled WGS sequence"/>
</dbReference>
<dbReference type="KEGG" id="cci:CC1G_11329"/>
<keyword evidence="2" id="KW-1185">Reference proteome</keyword>
<evidence type="ECO:0000313" key="1">
    <source>
        <dbReference type="EMBL" id="EAU82812.1"/>
    </source>
</evidence>
<organism evidence="1 2">
    <name type="scientific">Coprinopsis cinerea (strain Okayama-7 / 130 / ATCC MYA-4618 / FGSC 9003)</name>
    <name type="common">Inky cap fungus</name>
    <name type="synonym">Hormographiella aspergillata</name>
    <dbReference type="NCBI Taxonomy" id="240176"/>
    <lineage>
        <taxon>Eukaryota</taxon>
        <taxon>Fungi</taxon>
        <taxon>Dikarya</taxon>
        <taxon>Basidiomycota</taxon>
        <taxon>Agaricomycotina</taxon>
        <taxon>Agaricomycetes</taxon>
        <taxon>Agaricomycetidae</taxon>
        <taxon>Agaricales</taxon>
        <taxon>Agaricineae</taxon>
        <taxon>Psathyrellaceae</taxon>
        <taxon>Coprinopsis</taxon>
    </lineage>
</organism>
<reference evidence="1 2" key="1">
    <citation type="journal article" date="2010" name="Proc. Natl. Acad. Sci. U.S.A.">
        <title>Insights into evolution of multicellular fungi from the assembled chromosomes of the mushroom Coprinopsis cinerea (Coprinus cinereus).</title>
        <authorList>
            <person name="Stajich J.E."/>
            <person name="Wilke S.K."/>
            <person name="Ahren D."/>
            <person name="Au C.H."/>
            <person name="Birren B.W."/>
            <person name="Borodovsky M."/>
            <person name="Burns C."/>
            <person name="Canback B."/>
            <person name="Casselton L.A."/>
            <person name="Cheng C.K."/>
            <person name="Deng J."/>
            <person name="Dietrich F.S."/>
            <person name="Fargo D.C."/>
            <person name="Farman M.L."/>
            <person name="Gathman A.C."/>
            <person name="Goldberg J."/>
            <person name="Guigo R."/>
            <person name="Hoegger P.J."/>
            <person name="Hooker J.B."/>
            <person name="Huggins A."/>
            <person name="James T.Y."/>
            <person name="Kamada T."/>
            <person name="Kilaru S."/>
            <person name="Kodira C."/>
            <person name="Kues U."/>
            <person name="Kupfer D."/>
            <person name="Kwan H.S."/>
            <person name="Lomsadze A."/>
            <person name="Li W."/>
            <person name="Lilly W.W."/>
            <person name="Ma L.J."/>
            <person name="Mackey A.J."/>
            <person name="Manning G."/>
            <person name="Martin F."/>
            <person name="Muraguchi H."/>
            <person name="Natvig D.O."/>
            <person name="Palmerini H."/>
            <person name="Ramesh M.A."/>
            <person name="Rehmeyer C.J."/>
            <person name="Roe B.A."/>
            <person name="Shenoy N."/>
            <person name="Stanke M."/>
            <person name="Ter-Hovhannisyan V."/>
            <person name="Tunlid A."/>
            <person name="Velagapudi R."/>
            <person name="Vision T.J."/>
            <person name="Zeng Q."/>
            <person name="Zolan M.E."/>
            <person name="Pukkila P.J."/>
        </authorList>
    </citation>
    <scope>NUCLEOTIDE SEQUENCE [LARGE SCALE GENOMIC DNA]</scope>
    <source>
        <strain evidence="2">Okayama-7 / 130 / ATCC MYA-4618 / FGSC 9003</strain>
    </source>
</reference>
<name>A8P5R7_COPC7</name>
<protein>
    <submittedName>
        <fullName evidence="1">Uncharacterized protein</fullName>
    </submittedName>
</protein>
<accession>A8P5R7</accession>
<evidence type="ECO:0000313" key="2">
    <source>
        <dbReference type="Proteomes" id="UP000001861"/>
    </source>
</evidence>
<dbReference type="EMBL" id="AACS02000011">
    <property type="protein sequence ID" value="EAU82812.1"/>
    <property type="molecule type" value="Genomic_DNA"/>
</dbReference>
<dbReference type="RefSeq" id="XP_001839006.1">
    <property type="nucleotide sequence ID" value="XM_001838954.1"/>
</dbReference>
<proteinExistence type="predicted"/>
<sequence>MDAPQNTVQCVLVVEGSPSIWILSAQHKPVWGHEAIPLFYLVWADFIPKEIVDSFGGGVMGLYCRMALLVGVVSEWLLFIHGLARSSGIAATLAPYPLWALFDLETVARGLITVLVVPLWSLALAVRTVWDSGVSDFVSASREFWQLGMGWQVHLNQQLRLGLILGVVASLMW</sequence>
<gene>
    <name evidence="1" type="ORF">CC1G_11329</name>
</gene>
<dbReference type="AlphaFoldDB" id="A8P5R7"/>
<comment type="caution">
    <text evidence="1">The sequence shown here is derived from an EMBL/GenBank/DDBJ whole genome shotgun (WGS) entry which is preliminary data.</text>
</comment>
<dbReference type="InParanoid" id="A8P5R7"/>
<dbReference type="GeneID" id="6015606"/>